<organism evidence="1 2">
    <name type="scientific">Flavobacterium soyae</name>
    <dbReference type="NCBI Taxonomy" id="2903098"/>
    <lineage>
        <taxon>Bacteria</taxon>
        <taxon>Pseudomonadati</taxon>
        <taxon>Bacteroidota</taxon>
        <taxon>Flavobacteriia</taxon>
        <taxon>Flavobacteriales</taxon>
        <taxon>Flavobacteriaceae</taxon>
        <taxon>Flavobacterium</taxon>
    </lineage>
</organism>
<accession>A0ABZ2UBT4</accession>
<gene>
    <name evidence="1" type="ORF">AABD74_17345</name>
</gene>
<proteinExistence type="predicted"/>
<evidence type="ECO:0000313" key="2">
    <source>
        <dbReference type="Proteomes" id="UP001623852"/>
    </source>
</evidence>
<dbReference type="EMBL" id="CP150845">
    <property type="protein sequence ID" value="WYZ18918.1"/>
    <property type="molecule type" value="Genomic_DNA"/>
</dbReference>
<reference evidence="1 2" key="1">
    <citation type="submission" date="2024-03" db="EMBL/GenBank/DDBJ databases">
        <title>Flavobacterium soyae.</title>
        <authorList>
            <person name="Zheng W."/>
        </authorList>
    </citation>
    <scope>NUCLEOTIDE SEQUENCE [LARGE SCALE GENOMIC DNA]</scope>
    <source>
        <strain evidence="1 2">55</strain>
    </source>
</reference>
<keyword evidence="2" id="KW-1185">Reference proteome</keyword>
<protein>
    <submittedName>
        <fullName evidence="1">Uncharacterized protein</fullName>
    </submittedName>
</protein>
<sequence>MNVLIFATNVKTETCKNKIATFLDANKSILQWSIDQEDIDCVLRIISEKLNADQIIDLLNFHNFDCRELQ</sequence>
<name>A0ABZ2UBT4_9FLAO</name>
<evidence type="ECO:0000313" key="1">
    <source>
        <dbReference type="EMBL" id="WYZ18918.1"/>
    </source>
</evidence>
<dbReference type="RefSeq" id="WP_232682009.1">
    <property type="nucleotide sequence ID" value="NZ_CP150845.1"/>
</dbReference>
<dbReference type="Proteomes" id="UP001623852">
    <property type="component" value="Chromosome"/>
</dbReference>